<comment type="caution">
    <text evidence="1">The sequence shown here is derived from an EMBL/GenBank/DDBJ whole genome shotgun (WGS) entry which is preliminary data.</text>
</comment>
<name>A0ABY0D977_9BRAD</name>
<keyword evidence="2" id="KW-1185">Reference proteome</keyword>
<accession>A0ABY0D977</accession>
<reference evidence="1 2" key="1">
    <citation type="submission" date="2018-10" db="EMBL/GenBank/DDBJ databases">
        <title>Bradyrhizobium sp. nov., isolated from effective nodules of peanut in China.</title>
        <authorList>
            <person name="Li Y."/>
        </authorList>
    </citation>
    <scope>NUCLEOTIDE SEQUENCE [LARGE SCALE GENOMIC DNA]</scope>
    <source>
        <strain evidence="1 2">CCBAU 51781</strain>
    </source>
</reference>
<organism evidence="1 2">
    <name type="scientific">Bradyrhizobium zhanjiangense</name>
    <dbReference type="NCBI Taxonomy" id="1325107"/>
    <lineage>
        <taxon>Bacteria</taxon>
        <taxon>Pseudomonadati</taxon>
        <taxon>Pseudomonadota</taxon>
        <taxon>Alphaproteobacteria</taxon>
        <taxon>Hyphomicrobiales</taxon>
        <taxon>Nitrobacteraceae</taxon>
        <taxon>Bradyrhizobium</taxon>
    </lineage>
</organism>
<gene>
    <name evidence="1" type="ORF">EAS62_37495</name>
</gene>
<dbReference type="Proteomes" id="UP000289946">
    <property type="component" value="Unassembled WGS sequence"/>
</dbReference>
<sequence length="99" mass="11311">MNRVAEEMLKRIVSQERIALVSIDDIDEDDSLSPMIQRATSRIRTDLDRFSAIEVAALVTHGENKAARQLQRHSQINSNVTPSSTTTNVFRYSCHLRKR</sequence>
<protein>
    <submittedName>
        <fullName evidence="1">Uncharacterized protein</fullName>
    </submittedName>
</protein>
<evidence type="ECO:0000313" key="1">
    <source>
        <dbReference type="EMBL" id="RXG86358.1"/>
    </source>
</evidence>
<dbReference type="EMBL" id="RDRA01000036">
    <property type="protein sequence ID" value="RXG86358.1"/>
    <property type="molecule type" value="Genomic_DNA"/>
</dbReference>
<proteinExistence type="predicted"/>
<evidence type="ECO:0000313" key="2">
    <source>
        <dbReference type="Proteomes" id="UP000289946"/>
    </source>
</evidence>